<evidence type="ECO:0000256" key="8">
    <source>
        <dbReference type="SAM" id="MobiDB-lite"/>
    </source>
</evidence>
<gene>
    <name evidence="10" type="primary">sll1024_3</name>
    <name evidence="10" type="ORF">g.18440</name>
</gene>
<keyword evidence="6" id="KW-0406">Ion transport</keyword>
<keyword evidence="7 9" id="KW-0472">Membrane</keyword>
<comment type="subcellular location">
    <subcellularLocation>
        <location evidence="1">Cell membrane</location>
        <topology evidence="1">Multi-pass membrane protein</topology>
    </subcellularLocation>
</comment>
<feature type="transmembrane region" description="Helical" evidence="9">
    <location>
        <begin position="291"/>
        <end position="309"/>
    </location>
</feature>
<protein>
    <submittedName>
        <fullName evidence="10">UPF0187 protein sll1024</fullName>
    </submittedName>
</protein>
<proteinExistence type="predicted"/>
<reference evidence="10" key="1">
    <citation type="submission" date="2015-07" db="EMBL/GenBank/DDBJ databases">
        <title>Transcriptome Assembly of Anthurium amnicola.</title>
        <authorList>
            <person name="Suzuki J."/>
        </authorList>
    </citation>
    <scope>NUCLEOTIDE SEQUENCE</scope>
</reference>
<dbReference type="AlphaFoldDB" id="A0A1D1XCG4"/>
<dbReference type="PANTHER" id="PTHR33281">
    <property type="entry name" value="UPF0187 PROTEIN YNEE"/>
    <property type="match status" value="1"/>
</dbReference>
<keyword evidence="4 9" id="KW-0812">Transmembrane</keyword>
<evidence type="ECO:0000256" key="6">
    <source>
        <dbReference type="ARBA" id="ARBA00023065"/>
    </source>
</evidence>
<evidence type="ECO:0000313" key="10">
    <source>
        <dbReference type="EMBL" id="JAT40089.1"/>
    </source>
</evidence>
<feature type="region of interest" description="Disordered" evidence="8">
    <location>
        <begin position="380"/>
        <end position="406"/>
    </location>
</feature>
<keyword evidence="2" id="KW-0813">Transport</keyword>
<evidence type="ECO:0000256" key="4">
    <source>
        <dbReference type="ARBA" id="ARBA00022692"/>
    </source>
</evidence>
<dbReference type="PANTHER" id="PTHR33281:SF19">
    <property type="entry name" value="VOLTAGE-DEPENDENT ANION CHANNEL-FORMING PROTEIN YNEE"/>
    <property type="match status" value="1"/>
</dbReference>
<dbReference type="GO" id="GO:0005254">
    <property type="term" value="F:chloride channel activity"/>
    <property type="evidence" value="ECO:0007669"/>
    <property type="project" value="InterPro"/>
</dbReference>
<organism evidence="10">
    <name type="scientific">Anthurium amnicola</name>
    <dbReference type="NCBI Taxonomy" id="1678845"/>
    <lineage>
        <taxon>Eukaryota</taxon>
        <taxon>Viridiplantae</taxon>
        <taxon>Streptophyta</taxon>
        <taxon>Embryophyta</taxon>
        <taxon>Tracheophyta</taxon>
        <taxon>Spermatophyta</taxon>
        <taxon>Magnoliopsida</taxon>
        <taxon>Liliopsida</taxon>
        <taxon>Araceae</taxon>
        <taxon>Pothoideae</taxon>
        <taxon>Potheae</taxon>
        <taxon>Anthurium</taxon>
    </lineage>
</organism>
<dbReference type="GO" id="GO:0005886">
    <property type="term" value="C:plasma membrane"/>
    <property type="evidence" value="ECO:0007669"/>
    <property type="project" value="UniProtKB-SubCell"/>
</dbReference>
<keyword evidence="5 9" id="KW-1133">Transmembrane helix</keyword>
<dbReference type="EMBL" id="GDJX01027847">
    <property type="protein sequence ID" value="JAT40089.1"/>
    <property type="molecule type" value="Transcribed_RNA"/>
</dbReference>
<evidence type="ECO:0000256" key="2">
    <source>
        <dbReference type="ARBA" id="ARBA00022448"/>
    </source>
</evidence>
<evidence type="ECO:0000256" key="9">
    <source>
        <dbReference type="SAM" id="Phobius"/>
    </source>
</evidence>
<name>A0A1D1XCG4_9ARAE</name>
<dbReference type="Pfam" id="PF25539">
    <property type="entry name" value="Bestrophin_2"/>
    <property type="match status" value="1"/>
</dbReference>
<keyword evidence="3" id="KW-1003">Cell membrane</keyword>
<evidence type="ECO:0000256" key="3">
    <source>
        <dbReference type="ARBA" id="ARBA00022475"/>
    </source>
</evidence>
<sequence length="406" mass="46571">MVQERETQPKVYDPYVYHKPHGIRWKGSVLPKVLPSTLAVTIVAIIVTVLYEKTDVKLSIDPTFIPILGFVVGLLLTYRTNTAYDRYWEGRRLWSVLIVAIRNLTRNIWINVKEDDGTKDILEKKTAINLLLGFAVATKHYLREEEGNTYEDLRYLISNIKSSLPGFAPIEDQDLTEDTIRENPKQFSLKLFKKKIKPHQRRKGTPLLLNHNLPLEITLYLSSYIDSRAEKKKIDTPTANSMYNALNTMVDCLTQFERILTSPIPLAYSIHLKQTVWIYCLSLPFQLVKNLHYITIPIVFLASIILMGIEQIGSEIENPFGFDDNDLELDTFCFTIKCELDEITSNPRPTVESWVYNTKNHPFGDDVTGTEARKLSIEDVRSKLSSPSNKSNKDTDRSSLDISVQQ</sequence>
<evidence type="ECO:0000256" key="7">
    <source>
        <dbReference type="ARBA" id="ARBA00023136"/>
    </source>
</evidence>
<feature type="transmembrane region" description="Helical" evidence="9">
    <location>
        <begin position="33"/>
        <end position="51"/>
    </location>
</feature>
<feature type="transmembrane region" description="Helical" evidence="9">
    <location>
        <begin position="63"/>
        <end position="81"/>
    </location>
</feature>
<dbReference type="InterPro" id="IPR044669">
    <property type="entry name" value="YneE/VCCN1/2-like"/>
</dbReference>
<evidence type="ECO:0000256" key="5">
    <source>
        <dbReference type="ARBA" id="ARBA00022989"/>
    </source>
</evidence>
<evidence type="ECO:0000256" key="1">
    <source>
        <dbReference type="ARBA" id="ARBA00004651"/>
    </source>
</evidence>
<accession>A0A1D1XCG4</accession>